<evidence type="ECO:0000313" key="6">
    <source>
        <dbReference type="EMBL" id="TDK91834.1"/>
    </source>
</evidence>
<dbReference type="GO" id="GO:0016709">
    <property type="term" value="F:oxidoreductase activity, acting on paired donors, with incorporation or reduction of molecular oxygen, NAD(P)H as one donor, and incorporation of one atom of oxygen"/>
    <property type="evidence" value="ECO:0007669"/>
    <property type="project" value="UniProtKB-ARBA"/>
</dbReference>
<dbReference type="EMBL" id="SDLO01000004">
    <property type="protein sequence ID" value="TDK91834.1"/>
    <property type="molecule type" value="Genomic_DNA"/>
</dbReference>
<evidence type="ECO:0000313" key="5">
    <source>
        <dbReference type="EMBL" id="OBA90072.1"/>
    </source>
</evidence>
<keyword evidence="6" id="KW-0503">Monooxygenase</keyword>
<comment type="caution">
    <text evidence="5">The sequence shown here is derived from an EMBL/GenBank/DDBJ whole genome shotgun (WGS) entry which is preliminary data.</text>
</comment>
<dbReference type="EMBL" id="LZSF01000063">
    <property type="protein sequence ID" value="OBA90072.1"/>
    <property type="molecule type" value="Genomic_DNA"/>
</dbReference>
<name>A0A1A0MXF2_MYCMU</name>
<reference evidence="6 8" key="2">
    <citation type="submission" date="2019-01" db="EMBL/GenBank/DDBJ databases">
        <title>High-quality-draft genome sequences of five non-tuberculosis mycobacteriaceae isolated from a nosocomial environment.</title>
        <authorList>
            <person name="Tiago I."/>
            <person name="Alarico S."/>
            <person name="Pereira S.G."/>
            <person name="Coelho C."/>
            <person name="Maranha A."/>
            <person name="Empadinhas N."/>
        </authorList>
    </citation>
    <scope>NUCLEOTIDE SEQUENCE [LARGE SCALE GENOMIC DNA]</scope>
    <source>
        <strain evidence="6 8">24AIII</strain>
    </source>
</reference>
<sequence>MIEPSPLDRVPVLIAGGGPVGLTLALTLARQGVPALLVERNPSTTTHPKMDITNGRSMELYRQLGIADDLRKVAVPEDNPFDVAWVTKLSGWELARFPYPGVVARRDAIRACTDGTMTLEPPMRVSQAILEPALKDILETRTDVDVRYGWALQSFRQHADGVDAVINCSATGETRTVRADFLAGCDGAGSIVRRGLGIALHDIDIRRMAAREIGLRKVLAGTARAFMEQRQTPMDGRVYMVHFRSTAREVLERFGTTWHTQSPEGWTLISQNDRDTWTLHTLIGMGVKTEEIDPKQFLFARLGVEFDCDIVVANEWRPRLSLADSYGHGRVWLAGDSAHQVVPNGGYGMNTGVGDAVGLGWALAAVVNGWGGPRLLSAYAVERRAVGIANRDASARHTLVRLAIQMANRASLSGQRWAGERDRARLGREILDLGNLENEADGIEYGYRYDNSPVICTEPGHPPAGPSHRYIPGTTPGARPPSVFLPDGTPLFDLFGPGFTLLRFTDIDVTELTSAAADRGVPVTVVDVRDAHTRRLYERDLVLIRPDQHVAWRGDHSPTDATAVIDKVRGAVGTAVRTSQKEYSR</sequence>
<evidence type="ECO:0000313" key="7">
    <source>
        <dbReference type="Proteomes" id="UP000093962"/>
    </source>
</evidence>
<keyword evidence="6" id="KW-0560">Oxidoreductase</keyword>
<dbReference type="PANTHER" id="PTHR43004:SF19">
    <property type="entry name" value="BINDING MONOOXYGENASE, PUTATIVE (JCVI)-RELATED"/>
    <property type="match status" value="1"/>
</dbReference>
<dbReference type="SUPFAM" id="SSF51905">
    <property type="entry name" value="FAD/NAD(P)-binding domain"/>
    <property type="match status" value="1"/>
</dbReference>
<dbReference type="RefSeq" id="WP_064858022.1">
    <property type="nucleotide sequence ID" value="NZ_LZSF01000063.1"/>
</dbReference>
<dbReference type="NCBIfam" id="NF004780">
    <property type="entry name" value="PRK06126.1"/>
    <property type="match status" value="1"/>
</dbReference>
<dbReference type="OrthoDB" id="8670884at2"/>
<dbReference type="Gene3D" id="3.50.50.60">
    <property type="entry name" value="FAD/NAD(P)-binding domain"/>
    <property type="match status" value="1"/>
</dbReference>
<dbReference type="AlphaFoldDB" id="A0A1A0MXF2"/>
<evidence type="ECO:0000259" key="4">
    <source>
        <dbReference type="Pfam" id="PF01494"/>
    </source>
</evidence>
<keyword evidence="3" id="KW-0274">FAD</keyword>
<evidence type="ECO:0000256" key="3">
    <source>
        <dbReference type="ARBA" id="ARBA00022827"/>
    </source>
</evidence>
<feature type="domain" description="FAD-binding" evidence="4">
    <location>
        <begin position="10"/>
        <end position="390"/>
    </location>
</feature>
<dbReference type="GO" id="GO:0071949">
    <property type="term" value="F:FAD binding"/>
    <property type="evidence" value="ECO:0007669"/>
    <property type="project" value="InterPro"/>
</dbReference>
<dbReference type="Pfam" id="PF01494">
    <property type="entry name" value="FAD_binding_3"/>
    <property type="match status" value="1"/>
</dbReference>
<evidence type="ECO:0000313" key="8">
    <source>
        <dbReference type="Proteomes" id="UP000294929"/>
    </source>
</evidence>
<dbReference type="Pfam" id="PF21274">
    <property type="entry name" value="Rng_hyd_C"/>
    <property type="match status" value="1"/>
</dbReference>
<keyword evidence="2" id="KW-0285">Flavoprotein</keyword>
<dbReference type="Proteomes" id="UP000294929">
    <property type="component" value="Unassembled WGS sequence"/>
</dbReference>
<comment type="cofactor">
    <cofactor evidence="1">
        <name>FAD</name>
        <dbReference type="ChEBI" id="CHEBI:57692"/>
    </cofactor>
</comment>
<dbReference type="PRINTS" id="PR00420">
    <property type="entry name" value="RNGMNOXGNASE"/>
</dbReference>
<dbReference type="InterPro" id="IPR036188">
    <property type="entry name" value="FAD/NAD-bd_sf"/>
</dbReference>
<proteinExistence type="predicted"/>
<dbReference type="InterPro" id="IPR002938">
    <property type="entry name" value="FAD-bd"/>
</dbReference>
<dbReference type="InterPro" id="IPR050641">
    <property type="entry name" value="RIFMO-like"/>
</dbReference>
<dbReference type="Proteomes" id="UP000093962">
    <property type="component" value="Unassembled WGS sequence"/>
</dbReference>
<accession>A0A1A0MXF2</accession>
<dbReference type="Gene3D" id="3.30.9.10">
    <property type="entry name" value="D-Amino Acid Oxidase, subunit A, domain 2"/>
    <property type="match status" value="1"/>
</dbReference>
<reference evidence="5 7" key="1">
    <citation type="submission" date="2016-06" db="EMBL/GenBank/DDBJ databases">
        <authorList>
            <person name="Kjaerup R.B."/>
            <person name="Dalgaard T.S."/>
            <person name="Juul-Madsen H.R."/>
        </authorList>
    </citation>
    <scope>NUCLEOTIDE SEQUENCE [LARGE SCALE GENOMIC DNA]</scope>
    <source>
        <strain evidence="5 7">1199456.5</strain>
    </source>
</reference>
<evidence type="ECO:0000256" key="2">
    <source>
        <dbReference type="ARBA" id="ARBA00022630"/>
    </source>
</evidence>
<evidence type="ECO:0000256" key="1">
    <source>
        <dbReference type="ARBA" id="ARBA00001974"/>
    </source>
</evidence>
<dbReference type="Gene3D" id="3.40.30.120">
    <property type="match status" value="1"/>
</dbReference>
<protein>
    <submittedName>
        <fullName evidence="6">FAD-monooxygenase</fullName>
    </submittedName>
</protein>
<organism evidence="5 7">
    <name type="scientific">Mycolicibacterium mucogenicum</name>
    <name type="common">Mycobacterium mucogenicum</name>
    <dbReference type="NCBI Taxonomy" id="56689"/>
    <lineage>
        <taxon>Bacteria</taxon>
        <taxon>Bacillati</taxon>
        <taxon>Actinomycetota</taxon>
        <taxon>Actinomycetes</taxon>
        <taxon>Mycobacteriales</taxon>
        <taxon>Mycobacteriaceae</taxon>
        <taxon>Mycolicibacterium</taxon>
    </lineage>
</organism>
<gene>
    <name evidence="5" type="ORF">A5642_13650</name>
    <name evidence="6" type="ORF">EUA03_06270</name>
</gene>
<dbReference type="PANTHER" id="PTHR43004">
    <property type="entry name" value="TRK SYSTEM POTASSIUM UPTAKE PROTEIN"/>
    <property type="match status" value="1"/>
</dbReference>